<dbReference type="AlphaFoldDB" id="A0A0N0H1L5"/>
<protein>
    <recommendedName>
        <fullName evidence="1">Microcin J25-processing protein McjB C-terminal domain-containing protein</fullName>
    </recommendedName>
</protein>
<dbReference type="Pfam" id="PF13471">
    <property type="entry name" value="Transglut_core3"/>
    <property type="match status" value="1"/>
</dbReference>
<proteinExistence type="predicted"/>
<evidence type="ECO:0000313" key="2">
    <source>
        <dbReference type="EMBL" id="KPC64340.1"/>
    </source>
</evidence>
<comment type="caution">
    <text evidence="2">The sequence shown here is derived from an EMBL/GenBank/DDBJ whole genome shotgun (WGS) entry which is preliminary data.</text>
</comment>
<dbReference type="Proteomes" id="UP000037982">
    <property type="component" value="Unassembled WGS sequence"/>
</dbReference>
<accession>A0A0N0H1L5</accession>
<name>A0A0N0H1L5_9ACTN</name>
<reference evidence="3" key="1">
    <citation type="submission" date="2015-07" db="EMBL/GenBank/DDBJ databases">
        <authorList>
            <person name="Ju K.-S."/>
            <person name="Doroghazi J.R."/>
            <person name="Metcalf W.W."/>
        </authorList>
    </citation>
    <scope>NUCLEOTIDE SEQUENCE [LARGE SCALE GENOMIC DNA]</scope>
    <source>
        <strain evidence="3">NRRL ISP-5002</strain>
    </source>
</reference>
<dbReference type="InterPro" id="IPR032708">
    <property type="entry name" value="McjB_C"/>
</dbReference>
<dbReference type="InterPro" id="IPR053521">
    <property type="entry name" value="McjB-like"/>
</dbReference>
<evidence type="ECO:0000313" key="3">
    <source>
        <dbReference type="Proteomes" id="UP000037982"/>
    </source>
</evidence>
<gene>
    <name evidence="2" type="ORF">ADL29_12535</name>
</gene>
<dbReference type="RefSeq" id="WP_078970928.1">
    <property type="nucleotide sequence ID" value="NZ_LGKG01000101.1"/>
</dbReference>
<sequence length="104" mass="11356">MRRVATEPSAALRIWPLSVTTSAAEAGRVVVARDWASRFFLGRASCLEMSLAASLASTLHGRAVDWYMGCRFAPCESHAWIEVDSPPIGEPGTPDHPFKVTLRT</sequence>
<feature type="domain" description="Microcin J25-processing protein McjB C-terminal" evidence="1">
    <location>
        <begin position="18"/>
        <end position="102"/>
    </location>
</feature>
<evidence type="ECO:0000259" key="1">
    <source>
        <dbReference type="Pfam" id="PF13471"/>
    </source>
</evidence>
<dbReference type="NCBIfam" id="NF033537">
    <property type="entry name" value="lasso_biosyn_B2"/>
    <property type="match status" value="1"/>
</dbReference>
<keyword evidence="3" id="KW-1185">Reference proteome</keyword>
<dbReference type="EMBL" id="LGKG01000101">
    <property type="protein sequence ID" value="KPC64340.1"/>
    <property type="molecule type" value="Genomic_DNA"/>
</dbReference>
<organism evidence="2 3">
    <name type="scientific">Streptomyces chattanoogensis</name>
    <dbReference type="NCBI Taxonomy" id="66876"/>
    <lineage>
        <taxon>Bacteria</taxon>
        <taxon>Bacillati</taxon>
        <taxon>Actinomycetota</taxon>
        <taxon>Actinomycetes</taxon>
        <taxon>Kitasatosporales</taxon>
        <taxon>Streptomycetaceae</taxon>
        <taxon>Streptomyces</taxon>
    </lineage>
</organism>